<name>A0A366LX51_9ACTN</name>
<keyword evidence="7" id="KW-1185">Reference proteome</keyword>
<dbReference type="AlphaFoldDB" id="A0A366LX51"/>
<evidence type="ECO:0000256" key="3">
    <source>
        <dbReference type="SAM" id="MobiDB-lite"/>
    </source>
</evidence>
<dbReference type="PANTHER" id="PTHR43343">
    <property type="entry name" value="PEPTIDASE S12"/>
    <property type="match status" value="1"/>
</dbReference>
<dbReference type="Gene3D" id="2.40.10.120">
    <property type="match status" value="1"/>
</dbReference>
<dbReference type="PANTHER" id="PTHR43343:SF3">
    <property type="entry name" value="PROTEASE DO-LIKE 8, CHLOROPLASTIC"/>
    <property type="match status" value="1"/>
</dbReference>
<keyword evidence="4" id="KW-0472">Membrane</keyword>
<evidence type="ECO:0000256" key="2">
    <source>
        <dbReference type="ARBA" id="ARBA00022801"/>
    </source>
</evidence>
<feature type="region of interest" description="Disordered" evidence="3">
    <location>
        <begin position="243"/>
        <end position="266"/>
    </location>
</feature>
<feature type="compositionally biased region" description="Pro residues" evidence="3">
    <location>
        <begin position="189"/>
        <end position="206"/>
    </location>
</feature>
<evidence type="ECO:0000256" key="4">
    <source>
        <dbReference type="SAM" id="Phobius"/>
    </source>
</evidence>
<dbReference type="EMBL" id="QMEY01000007">
    <property type="protein sequence ID" value="RBQ18501.1"/>
    <property type="molecule type" value="Genomic_DNA"/>
</dbReference>
<dbReference type="InterPro" id="IPR051201">
    <property type="entry name" value="Chloro_Bact_Ser_Proteases"/>
</dbReference>
<gene>
    <name evidence="6" type="ORF">DP939_18530</name>
</gene>
<feature type="transmembrane region" description="Helical" evidence="4">
    <location>
        <begin position="216"/>
        <end position="241"/>
    </location>
</feature>
<reference evidence="6 7" key="1">
    <citation type="submission" date="2018-06" db="EMBL/GenBank/DDBJ databases">
        <title>Sphaerisporangium craniellae sp. nov., isolated from a marine sponge in the South China Sea.</title>
        <authorList>
            <person name="Li L."/>
        </authorList>
    </citation>
    <scope>NUCLEOTIDE SEQUENCE [LARGE SCALE GENOMIC DNA]</scope>
    <source>
        <strain evidence="6 7">LHW63015</strain>
    </source>
</reference>
<evidence type="ECO:0000313" key="7">
    <source>
        <dbReference type="Proteomes" id="UP000253303"/>
    </source>
</evidence>
<dbReference type="RefSeq" id="WP_113981975.1">
    <property type="nucleotide sequence ID" value="NZ_QMEY01000007.1"/>
</dbReference>
<dbReference type="Pfam" id="PF13180">
    <property type="entry name" value="PDZ_2"/>
    <property type="match status" value="1"/>
</dbReference>
<keyword evidence="4" id="KW-1133">Transmembrane helix</keyword>
<dbReference type="OrthoDB" id="73775at2"/>
<dbReference type="SMART" id="SM00228">
    <property type="entry name" value="PDZ"/>
    <property type="match status" value="1"/>
</dbReference>
<dbReference type="PROSITE" id="PS50106">
    <property type="entry name" value="PDZ"/>
    <property type="match status" value="1"/>
</dbReference>
<feature type="compositionally biased region" description="Basic and acidic residues" evidence="3">
    <location>
        <begin position="38"/>
        <end position="48"/>
    </location>
</feature>
<evidence type="ECO:0000259" key="5">
    <source>
        <dbReference type="PROSITE" id="PS50106"/>
    </source>
</evidence>
<dbReference type="GO" id="GO:0004252">
    <property type="term" value="F:serine-type endopeptidase activity"/>
    <property type="evidence" value="ECO:0007669"/>
    <property type="project" value="InterPro"/>
</dbReference>
<protein>
    <recommendedName>
        <fullName evidence="5">PDZ domain-containing protein</fullName>
    </recommendedName>
</protein>
<feature type="region of interest" description="Disordered" evidence="3">
    <location>
        <begin position="1"/>
        <end position="212"/>
    </location>
</feature>
<dbReference type="InterPro" id="IPR009003">
    <property type="entry name" value="Peptidase_S1_PA"/>
</dbReference>
<organism evidence="6 7">
    <name type="scientific">Spongiactinospora rosea</name>
    <dbReference type="NCBI Taxonomy" id="2248750"/>
    <lineage>
        <taxon>Bacteria</taxon>
        <taxon>Bacillati</taxon>
        <taxon>Actinomycetota</taxon>
        <taxon>Actinomycetes</taxon>
        <taxon>Streptosporangiales</taxon>
        <taxon>Streptosporangiaceae</taxon>
        <taxon>Spongiactinospora</taxon>
    </lineage>
</organism>
<feature type="compositionally biased region" description="Low complexity" evidence="3">
    <location>
        <begin position="100"/>
        <end position="112"/>
    </location>
</feature>
<keyword evidence="4" id="KW-0812">Transmembrane</keyword>
<comment type="caution">
    <text evidence="6">The sequence shown here is derived from an EMBL/GenBank/DDBJ whole genome shotgun (WGS) entry which is preliminary data.</text>
</comment>
<dbReference type="InterPro" id="IPR001940">
    <property type="entry name" value="Peptidase_S1C"/>
</dbReference>
<sequence>MTDEQRNEAAAREGEGRAPSDQQPDHLEQGPGEAPADVTDHTPERARPDFLPAGASGPGPSGSAGPGSAGPGPGSGGYDDGPPSPGWGDLGAAGLGTPGAGAPDFAAPGSAPEGVREHRDTDTGSGTGSWGNPSGDTSAFPNIAPMTGPTPYPGREPGPAQGQGYDSGRYGGRPQPPPPTRAFGMGPGWAPPPPPPGPPGGPPGGGPAPGRRTPGVAALAAIAVVIALVAGAAGSIGTYLVTRGGSDGTDPDYSLGASPTGRVERAPESVAGVASRVLPSVVSIEISGGAEGGTSGSGFLVKGGYVVTNNHVAAPASQGATITLQFSNRKTTSGRIVGRDPGSDLAVLKPDQTFGLAEVALGDSDSMVVGDEVIAIGSPLGLSGTVTLGIVSSLNRPVVAGGESGVMDTSYINAIQTDAAINPGNSGGPLVNGKGEVIGVNSAIATLGRSPTSGQGGSIGLGFAIPMNHARRVIEDLVTTGTAKTSRIGISIDTSYQGQGVRIASQADRGQLPVEKGGPADKAGLRPGDVITELDGSPVQNAEELMVQIRSKAPGEKITVKFQRGGKEQSTTVTVAAGAVPSPQPS</sequence>
<feature type="compositionally biased region" description="Polar residues" evidence="3">
    <location>
        <begin position="130"/>
        <end position="140"/>
    </location>
</feature>
<accession>A0A366LX51</accession>
<feature type="compositionally biased region" description="Basic and acidic residues" evidence="3">
    <location>
        <begin position="1"/>
        <end position="28"/>
    </location>
</feature>
<dbReference type="SUPFAM" id="SSF50156">
    <property type="entry name" value="PDZ domain-like"/>
    <property type="match status" value="1"/>
</dbReference>
<dbReference type="SUPFAM" id="SSF50494">
    <property type="entry name" value="Trypsin-like serine proteases"/>
    <property type="match status" value="1"/>
</dbReference>
<dbReference type="Proteomes" id="UP000253303">
    <property type="component" value="Unassembled WGS sequence"/>
</dbReference>
<feature type="domain" description="PDZ" evidence="5">
    <location>
        <begin position="489"/>
        <end position="566"/>
    </location>
</feature>
<keyword evidence="2" id="KW-0378">Hydrolase</keyword>
<feature type="compositionally biased region" description="Gly residues" evidence="3">
    <location>
        <begin position="56"/>
        <end position="79"/>
    </location>
</feature>
<dbReference type="InterPro" id="IPR036034">
    <property type="entry name" value="PDZ_sf"/>
</dbReference>
<evidence type="ECO:0000256" key="1">
    <source>
        <dbReference type="ARBA" id="ARBA00022670"/>
    </source>
</evidence>
<keyword evidence="1" id="KW-0645">Protease</keyword>
<dbReference type="GO" id="GO:0006508">
    <property type="term" value="P:proteolysis"/>
    <property type="evidence" value="ECO:0007669"/>
    <property type="project" value="UniProtKB-KW"/>
</dbReference>
<evidence type="ECO:0000313" key="6">
    <source>
        <dbReference type="EMBL" id="RBQ18501.1"/>
    </source>
</evidence>
<dbReference type="PRINTS" id="PR00834">
    <property type="entry name" value="PROTEASES2C"/>
</dbReference>
<feature type="compositionally biased region" description="Gly residues" evidence="3">
    <location>
        <begin position="88"/>
        <end position="99"/>
    </location>
</feature>
<dbReference type="Gene3D" id="2.30.42.10">
    <property type="match status" value="1"/>
</dbReference>
<dbReference type="Pfam" id="PF13365">
    <property type="entry name" value="Trypsin_2"/>
    <property type="match status" value="1"/>
</dbReference>
<proteinExistence type="predicted"/>
<dbReference type="InterPro" id="IPR001478">
    <property type="entry name" value="PDZ"/>
</dbReference>